<comment type="similarity">
    <text evidence="1">Belongs to the bacterial solute-binding protein ModA family.</text>
</comment>
<gene>
    <name evidence="5" type="primary">modA</name>
    <name evidence="5" type="ORF">KG103_08830</name>
</gene>
<dbReference type="NCBIfam" id="TIGR01256">
    <property type="entry name" value="modA"/>
    <property type="match status" value="1"/>
</dbReference>
<dbReference type="SUPFAM" id="SSF53850">
    <property type="entry name" value="Periplasmic binding protein-like II"/>
    <property type="match status" value="1"/>
</dbReference>
<sequence>MTRRVPVLTAALLGVAVALGGCTTTGAASAGDDPSAGRVEGRLVVLAAASLTDVVTALAERAEAEHPGLRVETAFGSSATLAAQVVAGAPADVLLTASDDTMVTVTGALGGDPVVVATNHLQLAVPAGNPGGVESLTDLADPDLTVALCAPQVPCGAVAADVLARAGVVAAPDTLERDVRAVLTRLVLDEADAGLVYRTDVLAADGAVEGVDVPQAADVPTAHPALVVPGAPHPAAAAAFVTLLTGPEGRRAFAAAGFGPP</sequence>
<dbReference type="EMBL" id="CP074405">
    <property type="protein sequence ID" value="QVI63902.1"/>
    <property type="molecule type" value="Genomic_DNA"/>
</dbReference>
<evidence type="ECO:0000256" key="2">
    <source>
        <dbReference type="ARBA" id="ARBA00022723"/>
    </source>
</evidence>
<keyword evidence="3 4" id="KW-0732">Signal</keyword>
<evidence type="ECO:0000256" key="1">
    <source>
        <dbReference type="ARBA" id="ARBA00009175"/>
    </source>
</evidence>
<evidence type="ECO:0000313" key="5">
    <source>
        <dbReference type="EMBL" id="QVI63902.1"/>
    </source>
</evidence>
<evidence type="ECO:0000256" key="3">
    <source>
        <dbReference type="ARBA" id="ARBA00022729"/>
    </source>
</evidence>
<dbReference type="RefSeq" id="WP_207342037.1">
    <property type="nucleotide sequence ID" value="NZ_CP074405.1"/>
</dbReference>
<dbReference type="Proteomes" id="UP000677804">
    <property type="component" value="Chromosome"/>
</dbReference>
<name>A0ABX8DC72_9CELL</name>
<evidence type="ECO:0000313" key="6">
    <source>
        <dbReference type="Proteomes" id="UP000677804"/>
    </source>
</evidence>
<feature type="chain" id="PRO_5046248319" evidence="4">
    <location>
        <begin position="31"/>
        <end position="261"/>
    </location>
</feature>
<proteinExistence type="inferred from homology"/>
<accession>A0ABX8DC72</accession>
<dbReference type="Pfam" id="PF13531">
    <property type="entry name" value="SBP_bac_11"/>
    <property type="match status" value="1"/>
</dbReference>
<dbReference type="PIRSF" id="PIRSF004846">
    <property type="entry name" value="ModA"/>
    <property type="match status" value="1"/>
</dbReference>
<dbReference type="InterPro" id="IPR005950">
    <property type="entry name" value="ModA"/>
</dbReference>
<protein>
    <submittedName>
        <fullName evidence="5">Molybdate ABC transporter substrate-binding protein</fullName>
    </submittedName>
</protein>
<keyword evidence="2" id="KW-0479">Metal-binding</keyword>
<dbReference type="InterPro" id="IPR050682">
    <property type="entry name" value="ModA/WtpA"/>
</dbReference>
<feature type="signal peptide" evidence="4">
    <location>
        <begin position="1"/>
        <end position="30"/>
    </location>
</feature>
<organism evidence="5 6">
    <name type="scientific">Cellulomonas wangleii</name>
    <dbReference type="NCBI Taxonomy" id="2816956"/>
    <lineage>
        <taxon>Bacteria</taxon>
        <taxon>Bacillati</taxon>
        <taxon>Actinomycetota</taxon>
        <taxon>Actinomycetes</taxon>
        <taxon>Micrococcales</taxon>
        <taxon>Cellulomonadaceae</taxon>
        <taxon>Cellulomonas</taxon>
    </lineage>
</organism>
<dbReference type="PANTHER" id="PTHR30632:SF0">
    <property type="entry name" value="SULFATE-BINDING PROTEIN"/>
    <property type="match status" value="1"/>
</dbReference>
<keyword evidence="6" id="KW-1185">Reference proteome</keyword>
<evidence type="ECO:0000256" key="4">
    <source>
        <dbReference type="SAM" id="SignalP"/>
    </source>
</evidence>
<dbReference type="Gene3D" id="3.40.190.10">
    <property type="entry name" value="Periplasmic binding protein-like II"/>
    <property type="match status" value="2"/>
</dbReference>
<reference evidence="5 6" key="1">
    <citation type="submission" date="2021-05" db="EMBL/GenBank/DDBJ databases">
        <title>Novel species in genus Cellulomonas.</title>
        <authorList>
            <person name="Zhang G."/>
        </authorList>
    </citation>
    <scope>NUCLEOTIDE SEQUENCE [LARGE SCALE GENOMIC DNA]</scope>
    <source>
        <strain evidence="6">zg-ZUI222</strain>
    </source>
</reference>
<dbReference type="PANTHER" id="PTHR30632">
    <property type="entry name" value="MOLYBDATE-BINDING PERIPLASMIC PROTEIN"/>
    <property type="match status" value="1"/>
</dbReference>
<dbReference type="PROSITE" id="PS51257">
    <property type="entry name" value="PROKAR_LIPOPROTEIN"/>
    <property type="match status" value="1"/>
</dbReference>